<organism evidence="2 3">
    <name type="scientific">Pseudorhodoplanes sinuspersici</name>
    <dbReference type="NCBI Taxonomy" id="1235591"/>
    <lineage>
        <taxon>Bacteria</taxon>
        <taxon>Pseudomonadati</taxon>
        <taxon>Pseudomonadota</taxon>
        <taxon>Alphaproteobacteria</taxon>
        <taxon>Hyphomicrobiales</taxon>
        <taxon>Pseudorhodoplanes</taxon>
    </lineage>
</organism>
<sequence>MTGKTAAAVDSASRTANEAESARQRLLDAATELFCRYGINATGVDAVIDEAKTAKTTLYRIFGSKEGLIEAVLDNEGQRWRDWFINGVDAGQASSRTKLLRIFPLLKEWFSQERFYGCPFINAVGEHDKADERMRTIAIRHKTVVLKKIETLAADAGFANASSMAHQIGLLIDGAIIAAMVTRNPGVADDADAVLRVLIDNLANGKPATRKQSAAKPRAENPVPA</sequence>
<dbReference type="SUPFAM" id="SSF48498">
    <property type="entry name" value="Tetracyclin repressor-like, C-terminal domain"/>
    <property type="match status" value="1"/>
</dbReference>
<dbReference type="GO" id="GO:0000976">
    <property type="term" value="F:transcription cis-regulatory region binding"/>
    <property type="evidence" value="ECO:0007669"/>
    <property type="project" value="TreeGrafter"/>
</dbReference>
<proteinExistence type="predicted"/>
<dbReference type="SUPFAM" id="SSF46689">
    <property type="entry name" value="Homeodomain-like"/>
    <property type="match status" value="1"/>
</dbReference>
<dbReference type="Proteomes" id="UP000194137">
    <property type="component" value="Chromosome"/>
</dbReference>
<evidence type="ECO:0000256" key="1">
    <source>
        <dbReference type="ARBA" id="ARBA00023125"/>
    </source>
</evidence>
<dbReference type="PANTHER" id="PTHR30055:SF200">
    <property type="entry name" value="HTH-TYPE TRANSCRIPTIONAL REPRESSOR BDCR"/>
    <property type="match status" value="1"/>
</dbReference>
<dbReference type="PRINTS" id="PR00455">
    <property type="entry name" value="HTHTETR"/>
</dbReference>
<gene>
    <name evidence="2" type="ORF">CAK95_21080</name>
</gene>
<dbReference type="InterPro" id="IPR036271">
    <property type="entry name" value="Tet_transcr_reg_TetR-rel_C_sf"/>
</dbReference>
<reference evidence="2 3" key="1">
    <citation type="submission" date="2017-05" db="EMBL/GenBank/DDBJ databases">
        <title>Full genome sequence of Pseudorhodoplanes sinuspersici.</title>
        <authorList>
            <person name="Dastgheib S.M.M."/>
            <person name="Shavandi M."/>
            <person name="Tirandaz H."/>
        </authorList>
    </citation>
    <scope>NUCLEOTIDE SEQUENCE [LARGE SCALE GENOMIC DNA]</scope>
    <source>
        <strain evidence="2 3">RIPI110</strain>
    </source>
</reference>
<protein>
    <submittedName>
        <fullName evidence="2">TetR family transcriptional regulator</fullName>
    </submittedName>
</protein>
<name>A0A1W6ZVF9_9HYPH</name>
<accession>A0A1W6ZVF9</accession>
<dbReference type="Pfam" id="PF00440">
    <property type="entry name" value="TetR_N"/>
    <property type="match status" value="1"/>
</dbReference>
<dbReference type="Gene3D" id="1.10.357.10">
    <property type="entry name" value="Tetracycline Repressor, domain 2"/>
    <property type="match status" value="1"/>
</dbReference>
<dbReference type="EMBL" id="CP021112">
    <property type="protein sequence ID" value="ARQ01310.1"/>
    <property type="molecule type" value="Genomic_DNA"/>
</dbReference>
<dbReference type="GO" id="GO:0003700">
    <property type="term" value="F:DNA-binding transcription factor activity"/>
    <property type="evidence" value="ECO:0007669"/>
    <property type="project" value="TreeGrafter"/>
</dbReference>
<dbReference type="AlphaFoldDB" id="A0A1W6ZVF9"/>
<dbReference type="InterPro" id="IPR009057">
    <property type="entry name" value="Homeodomain-like_sf"/>
</dbReference>
<dbReference type="STRING" id="1235591.CAK95_21080"/>
<evidence type="ECO:0000313" key="2">
    <source>
        <dbReference type="EMBL" id="ARQ01310.1"/>
    </source>
</evidence>
<evidence type="ECO:0000313" key="3">
    <source>
        <dbReference type="Proteomes" id="UP000194137"/>
    </source>
</evidence>
<keyword evidence="1" id="KW-0238">DNA-binding</keyword>
<dbReference type="OrthoDB" id="9787680at2"/>
<dbReference type="PANTHER" id="PTHR30055">
    <property type="entry name" value="HTH-TYPE TRANSCRIPTIONAL REGULATOR RUTR"/>
    <property type="match status" value="1"/>
</dbReference>
<dbReference type="PROSITE" id="PS50977">
    <property type="entry name" value="HTH_TETR_2"/>
    <property type="match status" value="1"/>
</dbReference>
<dbReference type="InterPro" id="IPR001647">
    <property type="entry name" value="HTH_TetR"/>
</dbReference>
<dbReference type="KEGG" id="psin:CAK95_21080"/>
<dbReference type="InterPro" id="IPR050109">
    <property type="entry name" value="HTH-type_TetR-like_transc_reg"/>
</dbReference>
<dbReference type="RefSeq" id="WP_086089705.1">
    <property type="nucleotide sequence ID" value="NZ_CP021112.1"/>
</dbReference>
<keyword evidence="3" id="KW-1185">Reference proteome</keyword>